<evidence type="ECO:0000259" key="5">
    <source>
        <dbReference type="PROSITE" id="PS51864"/>
    </source>
</evidence>
<dbReference type="InterPro" id="IPR024079">
    <property type="entry name" value="MetalloPept_cat_dom_sf"/>
</dbReference>
<comment type="caution">
    <text evidence="2">Lacks conserved residue(s) required for the propagation of feature annotation.</text>
</comment>
<evidence type="ECO:0000256" key="2">
    <source>
        <dbReference type="PROSITE-ProRule" id="PRU01211"/>
    </source>
</evidence>
<keyword evidence="1" id="KW-1015">Disulfide bond</keyword>
<dbReference type="InterPro" id="IPR006026">
    <property type="entry name" value="Peptidase_Metallo"/>
</dbReference>
<keyword evidence="2 3" id="KW-0862">Zinc</keyword>
<dbReference type="EC" id="3.4.24.-" evidence="3"/>
<feature type="binding site" evidence="2">
    <location>
        <position position="168"/>
    </location>
    <ligand>
        <name>Zn(2+)</name>
        <dbReference type="ChEBI" id="CHEBI:29105"/>
        <note>catalytic</note>
    </ligand>
</feature>
<dbReference type="Gene3D" id="3.40.390.10">
    <property type="entry name" value="Collagenase (Catalytic Domain)"/>
    <property type="match status" value="1"/>
</dbReference>
<sequence>MRSMEKEIKDELVASAKPNAEMLKAIKDYAAIEKAHLNSFGDAVEKVNAKGKIDTLFQGDIVLTKEQADKILEDINEEKGSRDKRQAYHNDHFPNYLWNRGVNFFFHNASRDTLLVVKGEGCWSHVGRINGTQTLSLGDGCESVGNMTFSKFILKYFNASVEVATALHEIGHALGLLHTHSRPDRDNFITLQLENMLTTAKKGPQRTARMTGTLIQETVRNVFALVDMAESYVMKEPTSEQTPQPSSQKTPRPTGPPKEGCKDSLLCNMLEDLGFCSSSEYEVKYKEKVCPGYCASPPTGSPKKRCKDSGLMKGFLLVSLATLIKSEKNFEERLKEGNKLLINEPDANNTMQLIEKLHGMEEEFMKESSKKQDADELKAIEVRT</sequence>
<keyword evidence="7" id="KW-1185">Reference proteome</keyword>
<dbReference type="PRINTS" id="PR00480">
    <property type="entry name" value="ASTACIN"/>
</dbReference>
<dbReference type="EMBL" id="JAHQIW010006869">
    <property type="protein sequence ID" value="KAJ1370889.1"/>
    <property type="molecule type" value="Genomic_DNA"/>
</dbReference>
<dbReference type="AlphaFoldDB" id="A0AAD5R9B2"/>
<dbReference type="InterPro" id="IPR001506">
    <property type="entry name" value="Peptidase_M12A"/>
</dbReference>
<dbReference type="SMART" id="SM00235">
    <property type="entry name" value="ZnMc"/>
    <property type="match status" value="1"/>
</dbReference>
<dbReference type="PROSITE" id="PS51864">
    <property type="entry name" value="ASTACIN"/>
    <property type="match status" value="1"/>
</dbReference>
<feature type="domain" description="Peptidase M12A" evidence="5">
    <location>
        <begin position="108"/>
        <end position="195"/>
    </location>
</feature>
<keyword evidence="2 3" id="KW-0378">Hydrolase</keyword>
<evidence type="ECO:0000313" key="6">
    <source>
        <dbReference type="EMBL" id="KAJ1370889.1"/>
    </source>
</evidence>
<dbReference type="PANTHER" id="PTHR10127">
    <property type="entry name" value="DISCOIDIN, CUB, EGF, LAMININ , AND ZINC METALLOPROTEASE DOMAIN CONTAINING"/>
    <property type="match status" value="1"/>
</dbReference>
<evidence type="ECO:0000256" key="1">
    <source>
        <dbReference type="ARBA" id="ARBA00023157"/>
    </source>
</evidence>
<feature type="binding site" evidence="2">
    <location>
        <position position="172"/>
    </location>
    <ligand>
        <name>Zn(2+)</name>
        <dbReference type="ChEBI" id="CHEBI:29105"/>
        <note>catalytic</note>
    </ligand>
</feature>
<protein>
    <recommendedName>
        <fullName evidence="3">Metalloendopeptidase</fullName>
        <ecNumber evidence="3">3.4.24.-</ecNumber>
    </recommendedName>
</protein>
<evidence type="ECO:0000256" key="4">
    <source>
        <dbReference type="SAM" id="MobiDB-lite"/>
    </source>
</evidence>
<proteinExistence type="predicted"/>
<reference evidence="6" key="1">
    <citation type="submission" date="2021-06" db="EMBL/GenBank/DDBJ databases">
        <title>Parelaphostrongylus tenuis whole genome reference sequence.</title>
        <authorList>
            <person name="Garwood T.J."/>
            <person name="Larsen P.A."/>
            <person name="Fountain-Jones N.M."/>
            <person name="Garbe J.R."/>
            <person name="Macchietto M.G."/>
            <person name="Kania S.A."/>
            <person name="Gerhold R.W."/>
            <person name="Richards J.E."/>
            <person name="Wolf T.M."/>
        </authorList>
    </citation>
    <scope>NUCLEOTIDE SEQUENCE</scope>
    <source>
        <strain evidence="6">MNPRO001-30</strain>
        <tissue evidence="6">Meninges</tissue>
    </source>
</reference>
<dbReference type="Proteomes" id="UP001196413">
    <property type="component" value="Unassembled WGS sequence"/>
</dbReference>
<feature type="binding site" evidence="2">
    <location>
        <position position="178"/>
    </location>
    <ligand>
        <name>Zn(2+)</name>
        <dbReference type="ChEBI" id="CHEBI:29105"/>
        <note>catalytic</note>
    </ligand>
</feature>
<keyword evidence="2 3" id="KW-0482">Metalloprotease</keyword>
<keyword evidence="2 3" id="KW-0645">Protease</keyword>
<dbReference type="GO" id="GO:0006508">
    <property type="term" value="P:proteolysis"/>
    <property type="evidence" value="ECO:0007669"/>
    <property type="project" value="UniProtKB-KW"/>
</dbReference>
<accession>A0AAD5R9B2</accession>
<comment type="caution">
    <text evidence="6">The sequence shown here is derived from an EMBL/GenBank/DDBJ whole genome shotgun (WGS) entry which is preliminary data.</text>
</comment>
<keyword evidence="2 3" id="KW-0479">Metal-binding</keyword>
<feature type="compositionally biased region" description="Polar residues" evidence="4">
    <location>
        <begin position="239"/>
        <end position="251"/>
    </location>
</feature>
<comment type="cofactor">
    <cofactor evidence="2 3">
        <name>Zn(2+)</name>
        <dbReference type="ChEBI" id="CHEBI:29105"/>
    </cofactor>
    <text evidence="2 3">Binds 1 zinc ion per subunit.</text>
</comment>
<dbReference type="GO" id="GO:0008270">
    <property type="term" value="F:zinc ion binding"/>
    <property type="evidence" value="ECO:0007669"/>
    <property type="project" value="UniProtKB-UniRule"/>
</dbReference>
<name>A0AAD5R9B2_PARTN</name>
<gene>
    <name evidence="6" type="primary">NAS-31_95</name>
    <name evidence="6" type="ORF">KIN20_032711</name>
</gene>
<evidence type="ECO:0000256" key="3">
    <source>
        <dbReference type="RuleBase" id="RU361183"/>
    </source>
</evidence>
<dbReference type="Pfam" id="PF01400">
    <property type="entry name" value="Astacin"/>
    <property type="match status" value="2"/>
</dbReference>
<dbReference type="GO" id="GO:0004222">
    <property type="term" value="F:metalloendopeptidase activity"/>
    <property type="evidence" value="ECO:0007669"/>
    <property type="project" value="UniProtKB-UniRule"/>
</dbReference>
<evidence type="ECO:0000313" key="7">
    <source>
        <dbReference type="Proteomes" id="UP001196413"/>
    </source>
</evidence>
<feature type="active site" evidence="2">
    <location>
        <position position="169"/>
    </location>
</feature>
<dbReference type="SUPFAM" id="SSF55486">
    <property type="entry name" value="Metalloproteases ('zincins'), catalytic domain"/>
    <property type="match status" value="1"/>
</dbReference>
<organism evidence="6 7">
    <name type="scientific">Parelaphostrongylus tenuis</name>
    <name type="common">Meningeal worm</name>
    <dbReference type="NCBI Taxonomy" id="148309"/>
    <lineage>
        <taxon>Eukaryota</taxon>
        <taxon>Metazoa</taxon>
        <taxon>Ecdysozoa</taxon>
        <taxon>Nematoda</taxon>
        <taxon>Chromadorea</taxon>
        <taxon>Rhabditida</taxon>
        <taxon>Rhabditina</taxon>
        <taxon>Rhabditomorpha</taxon>
        <taxon>Strongyloidea</taxon>
        <taxon>Metastrongylidae</taxon>
        <taxon>Parelaphostrongylus</taxon>
    </lineage>
</organism>
<dbReference type="PANTHER" id="PTHR10127:SF893">
    <property type="entry name" value="METALLOENDOPEPTIDASE"/>
    <property type="match status" value="1"/>
</dbReference>
<feature type="region of interest" description="Disordered" evidence="4">
    <location>
        <begin position="234"/>
        <end position="260"/>
    </location>
</feature>